<evidence type="ECO:0000256" key="5">
    <source>
        <dbReference type="ARBA" id="ARBA00022968"/>
    </source>
</evidence>
<dbReference type="PANTHER" id="PTHR13572:SF4">
    <property type="entry name" value="RE57134P"/>
    <property type="match status" value="1"/>
</dbReference>
<reference evidence="11" key="1">
    <citation type="submission" date="2021-01" db="EMBL/GenBank/DDBJ databases">
        <authorList>
            <person name="Corre E."/>
            <person name="Pelletier E."/>
            <person name="Niang G."/>
            <person name="Scheremetjew M."/>
            <person name="Finn R."/>
            <person name="Kale V."/>
            <person name="Holt S."/>
            <person name="Cochrane G."/>
            <person name="Meng A."/>
            <person name="Brown T."/>
            <person name="Cohen L."/>
        </authorList>
    </citation>
    <scope>NUCLEOTIDE SEQUENCE</scope>
    <source>
        <strain evidence="11">NIES-2562</strain>
    </source>
</reference>
<organism evidence="11">
    <name type="scientific">Palpitomonas bilix</name>
    <dbReference type="NCBI Taxonomy" id="652834"/>
    <lineage>
        <taxon>Eukaryota</taxon>
        <taxon>Eukaryota incertae sedis</taxon>
    </lineage>
</organism>
<dbReference type="GO" id="GO:0000139">
    <property type="term" value="C:Golgi membrane"/>
    <property type="evidence" value="ECO:0007669"/>
    <property type="project" value="UniProtKB-SubCell"/>
</dbReference>
<evidence type="ECO:0000256" key="7">
    <source>
        <dbReference type="ARBA" id="ARBA00023034"/>
    </source>
</evidence>
<keyword evidence="4" id="KW-0378">Hydrolase</keyword>
<keyword evidence="3" id="KW-0812">Transmembrane</keyword>
<dbReference type="CDD" id="cd11574">
    <property type="entry name" value="GH99"/>
    <property type="match status" value="1"/>
</dbReference>
<evidence type="ECO:0000256" key="8">
    <source>
        <dbReference type="ARBA" id="ARBA00023136"/>
    </source>
</evidence>
<evidence type="ECO:0000256" key="4">
    <source>
        <dbReference type="ARBA" id="ARBA00022801"/>
    </source>
</evidence>
<keyword evidence="10" id="KW-0732">Signal</keyword>
<dbReference type="Gene3D" id="3.20.20.80">
    <property type="entry name" value="Glycosidases"/>
    <property type="match status" value="1"/>
</dbReference>
<evidence type="ECO:0000256" key="10">
    <source>
        <dbReference type="SAM" id="SignalP"/>
    </source>
</evidence>
<feature type="compositionally biased region" description="Basic and acidic residues" evidence="9">
    <location>
        <begin position="147"/>
        <end position="161"/>
    </location>
</feature>
<dbReference type="InterPro" id="IPR026071">
    <property type="entry name" value="Glyco_Hydrolase_99"/>
</dbReference>
<keyword evidence="8" id="KW-0472">Membrane</keyword>
<proteinExistence type="inferred from homology"/>
<dbReference type="EMBL" id="HBIB01033992">
    <property type="protein sequence ID" value="CAE0259794.1"/>
    <property type="molecule type" value="Transcribed_RNA"/>
</dbReference>
<dbReference type="Pfam" id="PF16317">
    <property type="entry name" value="Glyco_hydro_99"/>
    <property type="match status" value="1"/>
</dbReference>
<keyword evidence="6" id="KW-1133">Transmembrane helix</keyword>
<dbReference type="GO" id="GO:0004559">
    <property type="term" value="F:alpha-mannosidase activity"/>
    <property type="evidence" value="ECO:0007669"/>
    <property type="project" value="TreeGrafter"/>
</dbReference>
<dbReference type="PANTHER" id="PTHR13572">
    <property type="entry name" value="ENDO-ALPHA-1,2-MANNOSIDASE"/>
    <property type="match status" value="1"/>
</dbReference>
<name>A0A7S3DJC4_9EUKA</name>
<keyword evidence="7" id="KW-0333">Golgi apparatus</keyword>
<feature type="signal peptide" evidence="10">
    <location>
        <begin position="1"/>
        <end position="23"/>
    </location>
</feature>
<evidence type="ECO:0000256" key="2">
    <source>
        <dbReference type="ARBA" id="ARBA00009559"/>
    </source>
</evidence>
<comment type="similarity">
    <text evidence="2">Belongs to the glycosyl hydrolase 99 family.</text>
</comment>
<feature type="region of interest" description="Disordered" evidence="9">
    <location>
        <begin position="76"/>
        <end position="109"/>
    </location>
</feature>
<evidence type="ECO:0000256" key="1">
    <source>
        <dbReference type="ARBA" id="ARBA00004323"/>
    </source>
</evidence>
<comment type="subcellular location">
    <subcellularLocation>
        <location evidence="1">Golgi apparatus membrane</location>
        <topology evidence="1">Single-pass type II membrane protein</topology>
    </subcellularLocation>
</comment>
<evidence type="ECO:0000256" key="6">
    <source>
        <dbReference type="ARBA" id="ARBA00022989"/>
    </source>
</evidence>
<evidence type="ECO:0000313" key="11">
    <source>
        <dbReference type="EMBL" id="CAE0259794.1"/>
    </source>
</evidence>
<feature type="region of interest" description="Disordered" evidence="9">
    <location>
        <begin position="145"/>
        <end position="165"/>
    </location>
</feature>
<evidence type="ECO:0000256" key="3">
    <source>
        <dbReference type="ARBA" id="ARBA00022692"/>
    </source>
</evidence>
<accession>A0A7S3DJC4</accession>
<protein>
    <submittedName>
        <fullName evidence="11">Uncharacterized protein</fullName>
    </submittedName>
</protein>
<gene>
    <name evidence="11" type="ORF">PBIL07802_LOCUS22070</name>
</gene>
<feature type="chain" id="PRO_5031029267" evidence="10">
    <location>
        <begin position="24"/>
        <end position="461"/>
    </location>
</feature>
<keyword evidence="5" id="KW-0735">Signal-anchor</keyword>
<sequence>MGRGRTRVLWLLVALLFAVGAVGKGASRGVHGKPLPRQRPDVVSSQFHAFFYLWYGEPDTDSRWKHWNHSRLPHWNEGEDGRGKNGGQLPRHYFDRREPSPPESVHSRYYPHRGCYSSLNKKVLRDQLKELRDRAGVGVVVASWTGRPEEHQGEEERKELQTTDSQKINTDPALRQLLAAAEEVGVKVAIHLEPYHGRTAASVRRDIEYLHREFFAKSSAIYRYPRARRVQEEGKKEEERLPVVYIYDSYLIPSEDWADVLSDTGKNTVRGTEFDITALALLLKKEELSDVKKAGFDGVYTYFAAEGMSDASLSRQWKQLGQAVRAAGLMFSPSVGPGYDDTNIRPWNTMMKRDRRSGEYYHSMLASAISAQPDFVSITSYNEWGEGTQIEPARPRHDNSVVAEEDYSPGSPYKYLEITKDFVAKVVDGEDMMRAEDVGLEIKVEDAEPSSTLSSNRSGYQ</sequence>
<evidence type="ECO:0000256" key="9">
    <source>
        <dbReference type="SAM" id="MobiDB-lite"/>
    </source>
</evidence>
<dbReference type="AlphaFoldDB" id="A0A7S3DJC4"/>